<dbReference type="Proteomes" id="UP000759537">
    <property type="component" value="Unassembled WGS sequence"/>
</dbReference>
<sequence>MATSDLFNLRKQLAFYGSYHSNPINIVIHVLFVPLIMWSFQVLAYDLGQPTFLPQVHYQFNDYLKFGITYGTLQGLLWLAYYYILDPTAALLYTPQAILSVLTANAFAQRADHIKIALIVHVASWVVQIGGHKFAEGRSPALLDNPVNALILAPFFVHLEILFKLGYKPAMYRQLQNDVGVEIAKLRKAEGDKNRAAGLATGKRTH</sequence>
<feature type="transmembrane region" description="Helical" evidence="1">
    <location>
        <begin position="26"/>
        <end position="45"/>
    </location>
</feature>
<comment type="caution">
    <text evidence="2">The sequence shown here is derived from an EMBL/GenBank/DDBJ whole genome shotgun (WGS) entry which is preliminary data.</text>
</comment>
<keyword evidence="1" id="KW-0812">Transmembrane</keyword>
<dbReference type="PANTHER" id="PTHR28026:SF9">
    <property type="entry name" value="2-HYDROXY-PALMITIC ACID DIOXYGENASE MPO1"/>
    <property type="match status" value="1"/>
</dbReference>
<keyword evidence="3" id="KW-1185">Reference proteome</keyword>
<organism evidence="2 3">
    <name type="scientific">Russula ochroleuca</name>
    <dbReference type="NCBI Taxonomy" id="152965"/>
    <lineage>
        <taxon>Eukaryota</taxon>
        <taxon>Fungi</taxon>
        <taxon>Dikarya</taxon>
        <taxon>Basidiomycota</taxon>
        <taxon>Agaricomycotina</taxon>
        <taxon>Agaricomycetes</taxon>
        <taxon>Russulales</taxon>
        <taxon>Russulaceae</taxon>
        <taxon>Russula</taxon>
    </lineage>
</organism>
<dbReference type="PANTHER" id="PTHR28026">
    <property type="entry name" value="DUF962 DOMAIN PROTEIN (AFU_ORTHOLOGUE AFUA_8G05310)"/>
    <property type="match status" value="1"/>
</dbReference>
<dbReference type="GO" id="GO:0046521">
    <property type="term" value="P:sphingoid catabolic process"/>
    <property type="evidence" value="ECO:0007669"/>
    <property type="project" value="TreeGrafter"/>
</dbReference>
<gene>
    <name evidence="2" type="ORF">DFH94DRAFT_679504</name>
</gene>
<dbReference type="Pfam" id="PF06127">
    <property type="entry name" value="Mpo1-like"/>
    <property type="match status" value="1"/>
</dbReference>
<keyword evidence="1" id="KW-0472">Membrane</keyword>
<proteinExistence type="predicted"/>
<dbReference type="OrthoDB" id="2124888at2759"/>
<accession>A0A9P5N2V4</accession>
<keyword evidence="1" id="KW-1133">Transmembrane helix</keyword>
<dbReference type="InterPro" id="IPR009305">
    <property type="entry name" value="Mpo1-like"/>
</dbReference>
<reference evidence="2" key="2">
    <citation type="journal article" date="2020" name="Nat. Commun.">
        <title>Large-scale genome sequencing of mycorrhizal fungi provides insights into the early evolution of symbiotic traits.</title>
        <authorList>
            <person name="Miyauchi S."/>
            <person name="Kiss E."/>
            <person name="Kuo A."/>
            <person name="Drula E."/>
            <person name="Kohler A."/>
            <person name="Sanchez-Garcia M."/>
            <person name="Morin E."/>
            <person name="Andreopoulos B."/>
            <person name="Barry K.W."/>
            <person name="Bonito G."/>
            <person name="Buee M."/>
            <person name="Carver A."/>
            <person name="Chen C."/>
            <person name="Cichocki N."/>
            <person name="Clum A."/>
            <person name="Culley D."/>
            <person name="Crous P.W."/>
            <person name="Fauchery L."/>
            <person name="Girlanda M."/>
            <person name="Hayes R.D."/>
            <person name="Keri Z."/>
            <person name="LaButti K."/>
            <person name="Lipzen A."/>
            <person name="Lombard V."/>
            <person name="Magnuson J."/>
            <person name="Maillard F."/>
            <person name="Murat C."/>
            <person name="Nolan M."/>
            <person name="Ohm R.A."/>
            <person name="Pangilinan J."/>
            <person name="Pereira M.F."/>
            <person name="Perotto S."/>
            <person name="Peter M."/>
            <person name="Pfister S."/>
            <person name="Riley R."/>
            <person name="Sitrit Y."/>
            <person name="Stielow J.B."/>
            <person name="Szollosi G."/>
            <person name="Zifcakova L."/>
            <person name="Stursova M."/>
            <person name="Spatafora J.W."/>
            <person name="Tedersoo L."/>
            <person name="Vaario L.M."/>
            <person name="Yamada A."/>
            <person name="Yan M."/>
            <person name="Wang P."/>
            <person name="Xu J."/>
            <person name="Bruns T."/>
            <person name="Baldrian P."/>
            <person name="Vilgalys R."/>
            <person name="Dunand C."/>
            <person name="Henrissat B."/>
            <person name="Grigoriev I.V."/>
            <person name="Hibbett D."/>
            <person name="Nagy L.G."/>
            <person name="Martin F.M."/>
        </authorList>
    </citation>
    <scope>NUCLEOTIDE SEQUENCE</scope>
    <source>
        <strain evidence="2">Prilba</strain>
    </source>
</reference>
<evidence type="ECO:0000313" key="2">
    <source>
        <dbReference type="EMBL" id="KAF8484972.1"/>
    </source>
</evidence>
<dbReference type="EMBL" id="WHVB01000003">
    <property type="protein sequence ID" value="KAF8484972.1"/>
    <property type="molecule type" value="Genomic_DNA"/>
</dbReference>
<feature type="transmembrane region" description="Helical" evidence="1">
    <location>
        <begin position="66"/>
        <end position="84"/>
    </location>
</feature>
<evidence type="ECO:0000313" key="3">
    <source>
        <dbReference type="Proteomes" id="UP000759537"/>
    </source>
</evidence>
<protein>
    <recommendedName>
        <fullName evidence="4">DUF962-domain-containing protein</fullName>
    </recommendedName>
</protein>
<reference evidence="2" key="1">
    <citation type="submission" date="2019-10" db="EMBL/GenBank/DDBJ databases">
        <authorList>
            <consortium name="DOE Joint Genome Institute"/>
            <person name="Kuo A."/>
            <person name="Miyauchi S."/>
            <person name="Kiss E."/>
            <person name="Drula E."/>
            <person name="Kohler A."/>
            <person name="Sanchez-Garcia M."/>
            <person name="Andreopoulos B."/>
            <person name="Barry K.W."/>
            <person name="Bonito G."/>
            <person name="Buee M."/>
            <person name="Carver A."/>
            <person name="Chen C."/>
            <person name="Cichocki N."/>
            <person name="Clum A."/>
            <person name="Culley D."/>
            <person name="Crous P.W."/>
            <person name="Fauchery L."/>
            <person name="Girlanda M."/>
            <person name="Hayes R."/>
            <person name="Keri Z."/>
            <person name="LaButti K."/>
            <person name="Lipzen A."/>
            <person name="Lombard V."/>
            <person name="Magnuson J."/>
            <person name="Maillard F."/>
            <person name="Morin E."/>
            <person name="Murat C."/>
            <person name="Nolan M."/>
            <person name="Ohm R."/>
            <person name="Pangilinan J."/>
            <person name="Pereira M."/>
            <person name="Perotto S."/>
            <person name="Peter M."/>
            <person name="Riley R."/>
            <person name="Sitrit Y."/>
            <person name="Stielow B."/>
            <person name="Szollosi G."/>
            <person name="Zifcakova L."/>
            <person name="Stursova M."/>
            <person name="Spatafora J.W."/>
            <person name="Tedersoo L."/>
            <person name="Vaario L.-M."/>
            <person name="Yamada A."/>
            <person name="Yan M."/>
            <person name="Wang P."/>
            <person name="Xu J."/>
            <person name="Bruns T."/>
            <person name="Baldrian P."/>
            <person name="Vilgalys R."/>
            <person name="Henrissat B."/>
            <person name="Grigoriev I.V."/>
            <person name="Hibbett D."/>
            <person name="Nagy L.G."/>
            <person name="Martin F.M."/>
        </authorList>
    </citation>
    <scope>NUCLEOTIDE SEQUENCE</scope>
    <source>
        <strain evidence="2">Prilba</strain>
    </source>
</reference>
<evidence type="ECO:0008006" key="4">
    <source>
        <dbReference type="Google" id="ProtNLM"/>
    </source>
</evidence>
<dbReference type="GO" id="GO:0016020">
    <property type="term" value="C:membrane"/>
    <property type="evidence" value="ECO:0007669"/>
    <property type="project" value="GOC"/>
</dbReference>
<evidence type="ECO:0000256" key="1">
    <source>
        <dbReference type="SAM" id="Phobius"/>
    </source>
</evidence>
<dbReference type="AlphaFoldDB" id="A0A9P5N2V4"/>
<dbReference type="GO" id="GO:0005783">
    <property type="term" value="C:endoplasmic reticulum"/>
    <property type="evidence" value="ECO:0007669"/>
    <property type="project" value="TreeGrafter"/>
</dbReference>
<name>A0A9P5N2V4_9AGAM</name>